<feature type="domain" description="F5/8 type C" evidence="6">
    <location>
        <begin position="1347"/>
        <end position="1459"/>
    </location>
</feature>
<keyword evidence="9" id="KW-0326">Glycosidase</keyword>
<evidence type="ECO:0000313" key="9">
    <source>
        <dbReference type="EMBL" id="MDY5147116.1"/>
    </source>
</evidence>
<dbReference type="InterPro" id="IPR026856">
    <property type="entry name" value="Sialidase_fam"/>
</dbReference>
<feature type="chain" id="PRO_5045451325" description="exo-alpha-sialidase" evidence="5">
    <location>
        <begin position="32"/>
        <end position="1781"/>
    </location>
</feature>
<dbReference type="Pfam" id="PF00754">
    <property type="entry name" value="F5_F8_type_C"/>
    <property type="match status" value="1"/>
</dbReference>
<name>A0ABU5GEA5_9ACTO</name>
<dbReference type="Gene3D" id="2.60.120.260">
    <property type="entry name" value="Galactose-binding domain-like"/>
    <property type="match status" value="1"/>
</dbReference>
<proteinExistence type="inferred from homology"/>
<dbReference type="InterPro" id="IPR011040">
    <property type="entry name" value="Sialidase"/>
</dbReference>
<comment type="similarity">
    <text evidence="2">Belongs to the glycosyl hydrolase 33 family.</text>
</comment>
<feature type="domain" description="Alpha-galactosidase NEW3" evidence="7">
    <location>
        <begin position="628"/>
        <end position="693"/>
    </location>
</feature>
<feature type="signal peptide" evidence="5">
    <location>
        <begin position="1"/>
        <end position="31"/>
    </location>
</feature>
<evidence type="ECO:0000259" key="7">
    <source>
        <dbReference type="Pfam" id="PF10633"/>
    </source>
</evidence>
<dbReference type="Pfam" id="PF10633">
    <property type="entry name" value="NPCBM_assoc"/>
    <property type="match status" value="2"/>
</dbReference>
<feature type="domain" description="Sialidase" evidence="8">
    <location>
        <begin position="911"/>
        <end position="1199"/>
    </location>
</feature>
<dbReference type="SUPFAM" id="SSF69318">
    <property type="entry name" value="Integrin alpha N-terminal domain"/>
    <property type="match status" value="1"/>
</dbReference>
<organism evidence="9 10">
    <name type="scientific">Actinotignum timonense</name>
    <dbReference type="NCBI Taxonomy" id="1870995"/>
    <lineage>
        <taxon>Bacteria</taxon>
        <taxon>Bacillati</taxon>
        <taxon>Actinomycetota</taxon>
        <taxon>Actinomycetes</taxon>
        <taxon>Actinomycetales</taxon>
        <taxon>Actinomycetaceae</taxon>
        <taxon>Actinotignum</taxon>
    </lineage>
</organism>
<dbReference type="CDD" id="cd15482">
    <property type="entry name" value="Sialidase_non-viral"/>
    <property type="match status" value="2"/>
</dbReference>
<dbReference type="InterPro" id="IPR008979">
    <property type="entry name" value="Galactose-bd-like_sf"/>
</dbReference>
<sequence>MSTPRARRGWSAFVALSATVALTVTPLTAWASPGETPPQPEPQAAEVLETAQPALTADELESGTSSALAAESAPENSESSTEPTNRAAETTDRSAESTEASGAEKPSASETSAPELMSVTFERTDNNGDELRIGQKMTFAVTYTNLTKDKTFTAFPYDSNLSGFLTTGRPNCRWGNLRPGQTQGCTSISYTVTAEAAKTGSFTPYVVFQATADTAGKKVLQDGIRKELKSVTLINEQAPKEPDPATIPTDRQDMQTVPLARAGDKPNYCYRIPALAQANNGWILAAYDGRPDSCMDSPNPNHITLRISKDNGKSWTEPKEILKGKGHLNSPDKYGYSDPSFVVNEKTGRIFLFSVFSYDVRFQDSKPGTDPKARNVLHAQVSYSDNNGETWSEPRIITKDITFNDAISSRFAASGAGIQLKYGPHKDRLIQQFTMTVPGRGYAAVSVYSDDNGDTWKPGEPVYGNMDENKVVELSDGTVMLNSRSSDGTLARKVAYSHDGGETYTPMQVEWQLPDPRNNASIIRAFPDAEEGSDEAKILLYSSSSARSRSNGLIRISYDDGKTWSVGKQFKKGAMAYSTMWALDNGKYGIFFEGDNNDMLYAHFGLDWLDALPITSTPEPTVVNRGEATLKMRVTNKGTAEIPDPVLTPGKLPRGWSAEPVRIGKLAAGESRLVNIPVTIADYAPANSEPITVNFVINAEGKVGVNAATSTQLVNREGEVPEAQKYMTVKFERTDDGGNTVRIGQELNFKVTYTNISDRTITAFPYKSNLSRFLTTERPNCRWGDLRAGDTQGCSSITYKVTAEDAKKGTFTPYVVFRATEDRDGTQMLQDNIRAELPAIQVLNEEIGKQPDPATVPTERKDMETVRLAHAGDKYTCYRIPALAQANNGWILAAYDGRPGSCADSPNPNHIVLRISKDNGKSWSVPTEVLEGHGTIHSNDKYGYSDPSFVVNEETGRIFLFSVFSYDVRFQDSQPGTDPDNRRALHAQVVYSDDNGQTWSKPRLITKDITFDENIRSRFAASGAGIQLKYGPHKGRLIQQFTMTMPNGKGYAAVSVYSDDNGATWTPGQPVYGNMDENKVVELSDGTVMLNSRSSDGIMARKVAFSKDGGQTYTPMQVEWQLPDPRNNASIIRAFPNAPEGSAQAKILLYSSSSATSRSNGLVRISYDDGRTWSVGKQFKQGAMSYSTMWAMDDGRYGIFYEGDNNDMLYAHFTLDWLNSLPVSAVPAENAKVYRGKSTIPLSVTNMGSEDLAGVVATPGELPAGWEAEAVELGTLKAGETRVVQVPVTIGAKVLAGDGNQTIPFRITSGDKVAANGFAEVTLINRECESRPVYVPGVKLANEVAAETAREDNGTDNLFDGDLNTIWHSPWSSTITLPLDIDLALPQAENIGRVDVHPRSAGGDNGRIRSAELWAGKDAESAVKIAEGTFENSPEPATFFVDTKDTKFLRLRITGTYGRTADSLASAAEIAVYKMTEVSDTCVEPSPEPSPTPGTEEPTPGPEPTPGTDPTPGTPDPSPKPDPTPDKPAPSPEPTPGTPDPSPTPSPEPSEPAVPESNGNSNFLSNSWTSTVADLVFSYGRAGDELLVGDWTGDGRKSVAVRRGNQFFVKNSLGGGNADTVFSYGKAGDKVAVGDWNGDGKSTFAVIRGNKVFVKNSLTSGNADSVIAYGKASDTLISGDWDGDGIATFAAVRGNQFFVKNSLESGNADAVFSFGRVGDEVIVGDWDGDGVDTVGVRRGNIIYTADAQGNTVMSVAYGKPGDQLIIGDWDGDGIDTPGVRR</sequence>
<evidence type="ECO:0000256" key="2">
    <source>
        <dbReference type="ARBA" id="ARBA00009348"/>
    </source>
</evidence>
<evidence type="ECO:0000256" key="5">
    <source>
        <dbReference type="SAM" id="SignalP"/>
    </source>
</evidence>
<protein>
    <recommendedName>
        <fullName evidence="3">exo-alpha-sialidase</fullName>
        <ecNumber evidence="3">3.2.1.18</ecNumber>
    </recommendedName>
</protein>
<dbReference type="InterPro" id="IPR018905">
    <property type="entry name" value="A-galactase_NEW3"/>
</dbReference>
<dbReference type="SUPFAM" id="SSF49785">
    <property type="entry name" value="Galactose-binding domain-like"/>
    <property type="match status" value="1"/>
</dbReference>
<feature type="compositionally biased region" description="Low complexity" evidence="4">
    <location>
        <begin position="65"/>
        <end position="85"/>
    </location>
</feature>
<feature type="compositionally biased region" description="Pro residues" evidence="4">
    <location>
        <begin position="1499"/>
        <end position="1552"/>
    </location>
</feature>
<dbReference type="GO" id="GO:0004308">
    <property type="term" value="F:exo-alpha-sialidase activity"/>
    <property type="evidence" value="ECO:0007669"/>
    <property type="project" value="UniProtKB-EC"/>
</dbReference>
<evidence type="ECO:0000313" key="10">
    <source>
        <dbReference type="Proteomes" id="UP001284901"/>
    </source>
</evidence>
<gene>
    <name evidence="9" type="ORF">R6P33_08810</name>
</gene>
<keyword evidence="9" id="KW-0378">Hydrolase</keyword>
<dbReference type="PANTHER" id="PTHR10628:SF30">
    <property type="entry name" value="EXO-ALPHA-SIALIDASE"/>
    <property type="match status" value="1"/>
</dbReference>
<comment type="catalytic activity">
    <reaction evidence="1">
        <text>Hydrolysis of alpha-(2-&gt;3)-, alpha-(2-&gt;6)-, alpha-(2-&gt;8)- glycosidic linkages of terminal sialic acid residues in oligosaccharides, glycoproteins, glycolipids, colominic acid and synthetic substrates.</text>
        <dbReference type="EC" id="3.2.1.18"/>
    </reaction>
</comment>
<dbReference type="RefSeq" id="WP_101595555.1">
    <property type="nucleotide sequence ID" value="NZ_CAUPFC010000010.1"/>
</dbReference>
<keyword evidence="5" id="KW-0732">Signal</keyword>
<feature type="domain" description="Alpha-galactosidase NEW3" evidence="7">
    <location>
        <begin position="1237"/>
        <end position="1302"/>
    </location>
</feature>
<dbReference type="Proteomes" id="UP001284901">
    <property type="component" value="Unassembled WGS sequence"/>
</dbReference>
<keyword evidence="10" id="KW-1185">Reference proteome</keyword>
<evidence type="ECO:0000256" key="4">
    <source>
        <dbReference type="SAM" id="MobiDB-lite"/>
    </source>
</evidence>
<dbReference type="Pfam" id="PF13088">
    <property type="entry name" value="BNR_2"/>
    <property type="match status" value="2"/>
</dbReference>
<dbReference type="EC" id="3.2.1.18" evidence="3"/>
<evidence type="ECO:0000256" key="3">
    <source>
        <dbReference type="ARBA" id="ARBA00012733"/>
    </source>
</evidence>
<dbReference type="GeneID" id="92813161"/>
<dbReference type="SUPFAM" id="SSF50939">
    <property type="entry name" value="Sialidases"/>
    <property type="match status" value="2"/>
</dbReference>
<accession>A0ABU5GEA5</accession>
<dbReference type="InterPro" id="IPR000421">
    <property type="entry name" value="FA58C"/>
</dbReference>
<feature type="domain" description="Sialidase" evidence="8">
    <location>
        <begin position="303"/>
        <end position="590"/>
    </location>
</feature>
<dbReference type="Gene3D" id="2.120.10.10">
    <property type="match status" value="2"/>
</dbReference>
<comment type="caution">
    <text evidence="9">The sequence shown here is derived from an EMBL/GenBank/DDBJ whole genome shotgun (WGS) entry which is preliminary data.</text>
</comment>
<evidence type="ECO:0000256" key="1">
    <source>
        <dbReference type="ARBA" id="ARBA00000427"/>
    </source>
</evidence>
<evidence type="ECO:0000259" key="8">
    <source>
        <dbReference type="Pfam" id="PF13088"/>
    </source>
</evidence>
<dbReference type="InterPro" id="IPR036278">
    <property type="entry name" value="Sialidase_sf"/>
</dbReference>
<dbReference type="InterPro" id="IPR028994">
    <property type="entry name" value="Integrin_alpha_N"/>
</dbReference>
<feature type="region of interest" description="Disordered" evidence="4">
    <location>
        <begin position="29"/>
        <end position="118"/>
    </location>
</feature>
<dbReference type="PANTHER" id="PTHR10628">
    <property type="entry name" value="SIALIDASE"/>
    <property type="match status" value="1"/>
</dbReference>
<dbReference type="EMBL" id="JAWNFY010000030">
    <property type="protein sequence ID" value="MDY5147116.1"/>
    <property type="molecule type" value="Genomic_DNA"/>
</dbReference>
<evidence type="ECO:0000259" key="6">
    <source>
        <dbReference type="Pfam" id="PF00754"/>
    </source>
</evidence>
<feature type="region of interest" description="Disordered" evidence="4">
    <location>
        <begin position="1479"/>
        <end position="1562"/>
    </location>
</feature>
<reference evidence="9 10" key="1">
    <citation type="submission" date="2023-10" db="EMBL/GenBank/DDBJ databases">
        <title>Whole Genome based description of the genera Actinobaculum and Actinotignum reveals a complex phylogenetic relationship within the species included in the genus Actinotignum.</title>
        <authorList>
            <person name="Jensen C.S."/>
            <person name="Dargis R."/>
            <person name="Kemp M."/>
            <person name="Christensen J.J."/>
        </authorList>
    </citation>
    <scope>NUCLEOTIDE SEQUENCE [LARGE SCALE GENOMIC DNA]</scope>
    <source>
        <strain evidence="9 10">SLA_B089</strain>
    </source>
</reference>